<evidence type="ECO:0000256" key="1">
    <source>
        <dbReference type="SAM" id="SignalP"/>
    </source>
</evidence>
<name>A0A3R7Y9J4_9STRA</name>
<evidence type="ECO:0000313" key="2">
    <source>
        <dbReference type="EMBL" id="RQM15329.1"/>
    </source>
</evidence>
<feature type="chain" id="PRO_5018644360" evidence="1">
    <location>
        <begin position="21"/>
        <end position="111"/>
    </location>
</feature>
<dbReference type="VEuPathDB" id="FungiDB:DD237_003579"/>
<evidence type="ECO:0000313" key="3">
    <source>
        <dbReference type="Proteomes" id="UP000286097"/>
    </source>
</evidence>
<gene>
    <name evidence="2" type="ORF">DD237_003579</name>
</gene>
<protein>
    <submittedName>
        <fullName evidence="2">Uncharacterized protein</fullName>
    </submittedName>
</protein>
<organism evidence="2 3">
    <name type="scientific">Peronospora effusa</name>
    <dbReference type="NCBI Taxonomy" id="542832"/>
    <lineage>
        <taxon>Eukaryota</taxon>
        <taxon>Sar</taxon>
        <taxon>Stramenopiles</taxon>
        <taxon>Oomycota</taxon>
        <taxon>Peronosporomycetes</taxon>
        <taxon>Peronosporales</taxon>
        <taxon>Peronosporaceae</taxon>
        <taxon>Peronospora</taxon>
    </lineage>
</organism>
<reference evidence="2 3" key="1">
    <citation type="submission" date="2018-06" db="EMBL/GenBank/DDBJ databases">
        <title>Comparative genomics of downy mildews reveals potential adaptations to biotrophy.</title>
        <authorList>
            <person name="Fletcher K."/>
            <person name="Klosterman S.J."/>
            <person name="Derevnina L."/>
            <person name="Martin F."/>
            <person name="Koike S."/>
            <person name="Reyes Chin-Wo S."/>
            <person name="Mou B."/>
            <person name="Michelmore R."/>
        </authorList>
    </citation>
    <scope>NUCLEOTIDE SEQUENCE [LARGE SCALE GENOMIC DNA]</scope>
    <source>
        <strain evidence="2 3">R13</strain>
    </source>
</reference>
<dbReference type="AlphaFoldDB" id="A0A3R7Y9J4"/>
<feature type="signal peptide" evidence="1">
    <location>
        <begin position="1"/>
        <end position="20"/>
    </location>
</feature>
<accession>A0A3R7Y9J4</accession>
<dbReference type="EMBL" id="QKXF01000160">
    <property type="protein sequence ID" value="RQM15329.1"/>
    <property type="molecule type" value="Genomic_DNA"/>
</dbReference>
<comment type="caution">
    <text evidence="2">The sequence shown here is derived from an EMBL/GenBank/DDBJ whole genome shotgun (WGS) entry which is preliminary data.</text>
</comment>
<proteinExistence type="predicted"/>
<sequence>MPKRLKIALVTLLIWRFSRNNEEARKEMPGLFDDDTIVLLTASTHDRPLGGVIGEMDAKSVSEAQRIVDDRLAITCKVRDAMASAQDKQKQYADQHGRKKINTLVWGTKCY</sequence>
<keyword evidence="1" id="KW-0732">Signal</keyword>
<dbReference type="Proteomes" id="UP000286097">
    <property type="component" value="Unassembled WGS sequence"/>
</dbReference>